<dbReference type="PANTHER" id="PTHR15407:SF28">
    <property type="entry name" value="RIBITOL-5-PHOSPHATE TRANSFERASE FKTN"/>
    <property type="match status" value="1"/>
</dbReference>
<dbReference type="Pfam" id="PF19737">
    <property type="entry name" value="FKTN_N"/>
    <property type="match status" value="1"/>
</dbReference>
<feature type="domain" description="Ribitol-5-phosphate transferase FKTN N-terminal" evidence="8">
    <location>
        <begin position="28"/>
        <end position="283"/>
    </location>
</feature>
<keyword evidence="10" id="KW-1185">Reference proteome</keyword>
<organism evidence="9 10">
    <name type="scientific">Cirrhinus molitorella</name>
    <name type="common">mud carp</name>
    <dbReference type="NCBI Taxonomy" id="172907"/>
    <lineage>
        <taxon>Eukaryota</taxon>
        <taxon>Metazoa</taxon>
        <taxon>Chordata</taxon>
        <taxon>Craniata</taxon>
        <taxon>Vertebrata</taxon>
        <taxon>Euteleostomi</taxon>
        <taxon>Actinopterygii</taxon>
        <taxon>Neopterygii</taxon>
        <taxon>Teleostei</taxon>
        <taxon>Ostariophysi</taxon>
        <taxon>Cypriniformes</taxon>
        <taxon>Cyprinidae</taxon>
        <taxon>Labeoninae</taxon>
        <taxon>Labeonini</taxon>
        <taxon>Cirrhinus</taxon>
    </lineage>
</organism>
<gene>
    <name evidence="9" type="ORF">QQF64_027091</name>
</gene>
<dbReference type="InterPro" id="IPR009644">
    <property type="entry name" value="FKTN/MNN4/W02B3.4-1"/>
</dbReference>
<dbReference type="EMBL" id="JAYMGO010000005">
    <property type="protein sequence ID" value="KAL1274277.1"/>
    <property type="molecule type" value="Genomic_DNA"/>
</dbReference>
<comment type="similarity">
    <text evidence="2">Belongs to the LicD transferase family.</text>
</comment>
<dbReference type="Pfam" id="PF04991">
    <property type="entry name" value="LicD"/>
    <property type="match status" value="1"/>
</dbReference>
<sequence length="572" mass="65435">MIVIQRIFSVFLLLVTLCVCMSTDMILLRVSDLFNYRQYSSKNGFSALNSKGYLSGKEAHWHLLKKFLGLVHRFKLPVFLVDTVSLNLLSQDAVLYRDSQLKEPHCSFLCTHRDFTTFALLGNLWKYDTALLDAAAERGLELLEIHGKDPRLNSMDDLTAKEIPLHFLFRFNSRLVHVVVLYERSGKYLWHGPLRLKDSMDRTFAPFGKLDFGRHAGAYDRPELILTTLDGLDVRIPKNYTRFLHEHSSSRFLECRCREAKAFYQLYPEDTSTEAMDFRMKAKSLLHLASKVLSVLGVPFWLSSGTCLGWYRQCNIIPYSKDVDLGIWIKDYRQDITQAFQKAGLPLKHKFGKVEDSLELSFQGNDVKLDIFFFYDEGDIVWNGGTQAKSGKKFKYVFPRFSLCWTELMELKVRVPCETEDYVMANYGPNWNVPVKTWDWKTSPFNVRENGVWPEGIGDSLDGYLEAVFGGRVRVASAATHFPRCRLSLGYQGHLLETGLRESLVAVLEPMEPSRAQCEQTTWGHLLVDLPLVTQWLAGSQGIAKEHRSLRVALLLFGDDVDPMASSACDLQ</sequence>
<comment type="caution">
    <text evidence="9">The sequence shown here is derived from an EMBL/GenBank/DDBJ whole genome shotgun (WGS) entry which is preliminary data.</text>
</comment>
<evidence type="ECO:0000256" key="4">
    <source>
        <dbReference type="ARBA" id="ARBA00022989"/>
    </source>
</evidence>
<evidence type="ECO:0000313" key="9">
    <source>
        <dbReference type="EMBL" id="KAL1274277.1"/>
    </source>
</evidence>
<dbReference type="InterPro" id="IPR007074">
    <property type="entry name" value="LicD/FKTN/FKRP_NTP_transf"/>
</dbReference>
<protein>
    <recommendedName>
        <fullName evidence="6">Ribitol-5-phosphate transferase</fullName>
    </recommendedName>
</protein>
<feature type="domain" description="LicD/FKTN/FKRP nucleotidyltransferase" evidence="7">
    <location>
        <begin position="297"/>
        <end position="342"/>
    </location>
</feature>
<name>A0ABR3NBF1_9TELE</name>
<evidence type="ECO:0000256" key="2">
    <source>
        <dbReference type="ARBA" id="ARBA00010623"/>
    </source>
</evidence>
<evidence type="ECO:0000259" key="8">
    <source>
        <dbReference type="Pfam" id="PF19737"/>
    </source>
</evidence>
<proteinExistence type="inferred from homology"/>
<evidence type="ECO:0000313" key="10">
    <source>
        <dbReference type="Proteomes" id="UP001558613"/>
    </source>
</evidence>
<keyword evidence="5" id="KW-0472">Membrane</keyword>
<evidence type="ECO:0000256" key="3">
    <source>
        <dbReference type="ARBA" id="ARBA00022692"/>
    </source>
</evidence>
<evidence type="ECO:0000256" key="1">
    <source>
        <dbReference type="ARBA" id="ARBA00004167"/>
    </source>
</evidence>
<evidence type="ECO:0000256" key="5">
    <source>
        <dbReference type="ARBA" id="ARBA00023136"/>
    </source>
</evidence>
<dbReference type="Proteomes" id="UP001558613">
    <property type="component" value="Unassembled WGS sequence"/>
</dbReference>
<dbReference type="PANTHER" id="PTHR15407">
    <property type="entry name" value="FUKUTIN-RELATED"/>
    <property type="match status" value="1"/>
</dbReference>
<reference evidence="9 10" key="1">
    <citation type="submission" date="2023-09" db="EMBL/GenBank/DDBJ databases">
        <authorList>
            <person name="Wang M."/>
        </authorList>
    </citation>
    <scope>NUCLEOTIDE SEQUENCE [LARGE SCALE GENOMIC DNA]</scope>
    <source>
        <strain evidence="9">GT-2023</strain>
        <tissue evidence="9">Liver</tissue>
    </source>
</reference>
<accession>A0ABR3NBF1</accession>
<evidence type="ECO:0000256" key="6">
    <source>
        <dbReference type="ARBA" id="ARBA00033332"/>
    </source>
</evidence>
<comment type="subcellular location">
    <subcellularLocation>
        <location evidence="1">Membrane</location>
        <topology evidence="1">Single-pass membrane protein</topology>
    </subcellularLocation>
</comment>
<keyword evidence="3" id="KW-0812">Transmembrane</keyword>
<keyword evidence="4" id="KW-1133">Transmembrane helix</keyword>
<evidence type="ECO:0000259" key="7">
    <source>
        <dbReference type="Pfam" id="PF04991"/>
    </source>
</evidence>
<dbReference type="InterPro" id="IPR045587">
    <property type="entry name" value="FKTN_N"/>
</dbReference>